<dbReference type="EMBL" id="CAXAMN010005446">
    <property type="protein sequence ID" value="CAK9013741.1"/>
    <property type="molecule type" value="Genomic_DNA"/>
</dbReference>
<evidence type="ECO:0000313" key="3">
    <source>
        <dbReference type="EMBL" id="CAK9012368.1"/>
    </source>
</evidence>
<keyword evidence="5" id="KW-1185">Reference proteome</keyword>
<sequence>MVGKARSWDAAGLATVGCLGLLGVRRRLETSCPPSSPRVPRRLEGTRCIVTGASSGMGAEVAWAFVEAGADEVVMACRSLERCHAQRAQLFRRCAQEAMAGEASGRAAQQRAARRRQCSEMQRKMVCKVLDLTSAKSIQSFVKDSEKTMLDRPLILVNNAGVMTDEGHVVSSHSTVDLQLRTNHYGHFMLTQMLLPNMDPASIVVVMASRAHRQGSLSLENAGRVPDVEQDAGNQKREKLPGGPVFRLLNGLGLGWYARYARSKLCNVLFAAELRRQYPDGPLSVAISPGLVNTGIFRAVPEPLGHVLRWFADKSFQTPQEGARHILAAISAAQEAHGERSEKDFPLYWHCSKPEVPSKAAMDQELAAALWRSSEVAVKKVL</sequence>
<accession>A0ABP0JH89</accession>
<dbReference type="Gene3D" id="3.40.50.720">
    <property type="entry name" value="NAD(P)-binding Rossmann-like Domain"/>
    <property type="match status" value="1"/>
</dbReference>
<gene>
    <name evidence="3" type="ORF">CCMP2556_LOCUS10825</name>
    <name evidence="4" type="ORF">CCMP2556_LOCUS11402</name>
</gene>
<dbReference type="InterPro" id="IPR036291">
    <property type="entry name" value="NAD(P)-bd_dom_sf"/>
</dbReference>
<evidence type="ECO:0008006" key="6">
    <source>
        <dbReference type="Google" id="ProtNLM"/>
    </source>
</evidence>
<dbReference type="PANTHER" id="PTHR24320:SF148">
    <property type="entry name" value="NAD(P)-BINDING ROSSMANN-FOLD SUPERFAMILY PROTEIN"/>
    <property type="match status" value="1"/>
</dbReference>
<dbReference type="EMBL" id="CAXAMN010005113">
    <property type="protein sequence ID" value="CAK9012368.1"/>
    <property type="molecule type" value="Genomic_DNA"/>
</dbReference>
<comment type="caution">
    <text evidence="4">The sequence shown here is derived from an EMBL/GenBank/DDBJ whole genome shotgun (WGS) entry which is preliminary data.</text>
</comment>
<comment type="similarity">
    <text evidence="1">Belongs to the short-chain dehydrogenases/reductases (SDR) family.</text>
</comment>
<evidence type="ECO:0000313" key="4">
    <source>
        <dbReference type="EMBL" id="CAK9013741.1"/>
    </source>
</evidence>
<dbReference type="Proteomes" id="UP001642484">
    <property type="component" value="Unassembled WGS sequence"/>
</dbReference>
<evidence type="ECO:0000313" key="5">
    <source>
        <dbReference type="Proteomes" id="UP001642484"/>
    </source>
</evidence>
<protein>
    <recommendedName>
        <fullName evidence="6">Protochlorophyllide reductase</fullName>
    </recommendedName>
</protein>
<keyword evidence="2" id="KW-0560">Oxidoreductase</keyword>
<dbReference type="Pfam" id="PF00106">
    <property type="entry name" value="adh_short"/>
    <property type="match status" value="1"/>
</dbReference>
<evidence type="ECO:0000256" key="2">
    <source>
        <dbReference type="ARBA" id="ARBA00023002"/>
    </source>
</evidence>
<organism evidence="4 5">
    <name type="scientific">Durusdinium trenchii</name>
    <dbReference type="NCBI Taxonomy" id="1381693"/>
    <lineage>
        <taxon>Eukaryota</taxon>
        <taxon>Sar</taxon>
        <taxon>Alveolata</taxon>
        <taxon>Dinophyceae</taxon>
        <taxon>Suessiales</taxon>
        <taxon>Symbiodiniaceae</taxon>
        <taxon>Durusdinium</taxon>
    </lineage>
</organism>
<evidence type="ECO:0000256" key="1">
    <source>
        <dbReference type="ARBA" id="ARBA00006484"/>
    </source>
</evidence>
<name>A0ABP0JH89_9DINO</name>
<dbReference type="InterPro" id="IPR002347">
    <property type="entry name" value="SDR_fam"/>
</dbReference>
<dbReference type="SUPFAM" id="SSF51735">
    <property type="entry name" value="NAD(P)-binding Rossmann-fold domains"/>
    <property type="match status" value="1"/>
</dbReference>
<dbReference type="PANTHER" id="PTHR24320">
    <property type="entry name" value="RETINOL DEHYDROGENASE"/>
    <property type="match status" value="1"/>
</dbReference>
<proteinExistence type="inferred from homology"/>
<reference evidence="4 5" key="1">
    <citation type="submission" date="2024-02" db="EMBL/GenBank/DDBJ databases">
        <authorList>
            <person name="Chen Y."/>
            <person name="Shah S."/>
            <person name="Dougan E. K."/>
            <person name="Thang M."/>
            <person name="Chan C."/>
        </authorList>
    </citation>
    <scope>NUCLEOTIDE SEQUENCE [LARGE SCALE GENOMIC DNA]</scope>
</reference>